<feature type="domain" description="Rhodanese" evidence="4">
    <location>
        <begin position="220"/>
        <end position="325"/>
    </location>
</feature>
<sequence length="330" mass="36562">MKRNRLFVTGLAILMVCSIVSGCGKKQEPTVERQQVEETKGSDIATEEKEVVEEVPDDGKFHGKWIVDAEYAIGRIGAEDTLFVDSRGEKQAIMGTIQGAVATVWQDWAIQEGKAGDENWGCILEPEALAEKLGSLGITKDKEIILLGETANGWGDDSRLLWELLAAGYTDVKMVDGGLNAMKEAGAATQFLASNPQPAEVTIDKIDYTHVMTTEELQKNYDDYKIVDVRTDDEYNGAILYDEAQGGHLPGAIHIRYTDLFQEDGTLKPNKELVQMFEEAGLSKDDAIVAYCTGGIRSSYMQLVLEMCGFENSYNYDQSFWRWAVVGEVE</sequence>
<dbReference type="PROSITE" id="PS50206">
    <property type="entry name" value="RHODANESE_3"/>
    <property type="match status" value="2"/>
</dbReference>
<evidence type="ECO:0000256" key="1">
    <source>
        <dbReference type="ARBA" id="ARBA00012245"/>
    </source>
</evidence>
<organism evidence="5 6">
    <name type="scientific">Clostridium scindens (strain ATCC 35704 / DSM 5676 / VPI 13733 / 19)</name>
    <dbReference type="NCBI Taxonomy" id="411468"/>
    <lineage>
        <taxon>Bacteria</taxon>
        <taxon>Bacillati</taxon>
        <taxon>Bacillota</taxon>
        <taxon>Clostridia</taxon>
        <taxon>Lachnospirales</taxon>
        <taxon>Lachnospiraceae</taxon>
    </lineage>
</organism>
<dbReference type="CDD" id="cd01449">
    <property type="entry name" value="TST_Repeat_2"/>
    <property type="match status" value="1"/>
</dbReference>
<dbReference type="Pfam" id="PF00581">
    <property type="entry name" value="Rhodanese"/>
    <property type="match status" value="2"/>
</dbReference>
<accession>B0NIW6</accession>
<evidence type="ECO:0000259" key="4">
    <source>
        <dbReference type="PROSITE" id="PS50206"/>
    </source>
</evidence>
<keyword evidence="6" id="KW-1185">Reference proteome</keyword>
<reference evidence="5 6" key="1">
    <citation type="journal article" date="2019" name="Appl. Environ. Microbiol.">
        <title>Clostridium scindens ATCC 35704: integration of nutritional requirements, the complete genome sequence, and global transcriptional responses to bile acids.</title>
        <authorList>
            <person name="Devendran S."/>
            <person name="Shrestha R."/>
            <person name="Alves J.M.P."/>
            <person name="Wolf P.G."/>
            <person name="Ly L."/>
            <person name="Hernandez A.G."/>
            <person name="Mendez-Garcia C."/>
            <person name="Inboden A."/>
            <person name="Wiley J."/>
            <person name="Paul O."/>
            <person name="Allen A."/>
            <person name="Springer E."/>
            <person name="Wright C.L."/>
            <person name="Fields C.J."/>
            <person name="Daniel S.L."/>
            <person name="Ridlon J.M."/>
        </authorList>
    </citation>
    <scope>NUCLEOTIDE SEQUENCE [LARGE SCALE GENOMIC DNA]</scope>
    <source>
        <strain evidence="5 6">ATCC 35704</strain>
    </source>
</reference>
<dbReference type="EC" id="2.8.1.1" evidence="1"/>
<dbReference type="InterPro" id="IPR001763">
    <property type="entry name" value="Rhodanese-like_dom"/>
</dbReference>
<dbReference type="InterPro" id="IPR036873">
    <property type="entry name" value="Rhodanese-like_dom_sf"/>
</dbReference>
<dbReference type="Proteomes" id="UP000289664">
    <property type="component" value="Chromosome"/>
</dbReference>
<dbReference type="GeneID" id="62696102"/>
<dbReference type="KEGG" id="csci:HDCHBGLK_01895"/>
<dbReference type="SUPFAM" id="SSF52821">
    <property type="entry name" value="Rhodanese/Cell cycle control phosphatase"/>
    <property type="match status" value="2"/>
</dbReference>
<comment type="catalytic activity">
    <reaction evidence="3">
        <text>thiosulfate + hydrogen cyanide = thiocyanate + sulfite + 2 H(+)</text>
        <dbReference type="Rhea" id="RHEA:16881"/>
        <dbReference type="ChEBI" id="CHEBI:15378"/>
        <dbReference type="ChEBI" id="CHEBI:17359"/>
        <dbReference type="ChEBI" id="CHEBI:18022"/>
        <dbReference type="ChEBI" id="CHEBI:18407"/>
        <dbReference type="ChEBI" id="CHEBI:33542"/>
        <dbReference type="EC" id="2.8.1.1"/>
    </reaction>
</comment>
<evidence type="ECO:0000313" key="6">
    <source>
        <dbReference type="Proteomes" id="UP000289664"/>
    </source>
</evidence>
<dbReference type="PANTHER" id="PTHR43855:SF1">
    <property type="entry name" value="THIOSULFATE SULFURTRANSFERASE"/>
    <property type="match status" value="1"/>
</dbReference>
<evidence type="ECO:0000256" key="2">
    <source>
        <dbReference type="ARBA" id="ARBA00022737"/>
    </source>
</evidence>
<dbReference type="HOGENOM" id="CLU_031618_1_0_9"/>
<feature type="domain" description="Rhodanese" evidence="4">
    <location>
        <begin position="77"/>
        <end position="191"/>
    </location>
</feature>
<dbReference type="OrthoDB" id="9770030at2"/>
<dbReference type="InterPro" id="IPR051126">
    <property type="entry name" value="Thiosulfate_sulfurtransferase"/>
</dbReference>
<dbReference type="STRING" id="411468.CLOSCI_03445"/>
<evidence type="ECO:0000313" key="5">
    <source>
        <dbReference type="EMBL" id="QBF74493.1"/>
    </source>
</evidence>
<dbReference type="SMART" id="SM00450">
    <property type="entry name" value="RHOD"/>
    <property type="match status" value="2"/>
</dbReference>
<protein>
    <recommendedName>
        <fullName evidence="1">thiosulfate sulfurtransferase</fullName>
        <ecNumber evidence="1">2.8.1.1</ecNumber>
    </recommendedName>
</protein>
<evidence type="ECO:0000256" key="3">
    <source>
        <dbReference type="ARBA" id="ARBA00047549"/>
    </source>
</evidence>
<keyword evidence="5" id="KW-0808">Transferase</keyword>
<dbReference type="EMBL" id="CP036170">
    <property type="protein sequence ID" value="QBF74493.1"/>
    <property type="molecule type" value="Genomic_DNA"/>
</dbReference>
<dbReference type="eggNOG" id="COG2897">
    <property type="taxonomic scope" value="Bacteria"/>
</dbReference>
<dbReference type="RefSeq" id="WP_004608109.1">
    <property type="nucleotide sequence ID" value="NZ_CP036170.1"/>
</dbReference>
<gene>
    <name evidence="5" type="ORF">HDCHBGLK_01895</name>
</gene>
<dbReference type="AlphaFoldDB" id="B0NIW6"/>
<keyword evidence="2" id="KW-0677">Repeat</keyword>
<dbReference type="Gene3D" id="3.40.250.10">
    <property type="entry name" value="Rhodanese-like domain"/>
    <property type="match status" value="2"/>
</dbReference>
<proteinExistence type="predicted"/>
<name>B0NIW6_CLOS5</name>
<dbReference type="PANTHER" id="PTHR43855">
    <property type="entry name" value="THIOSULFATE SULFURTRANSFERASE"/>
    <property type="match status" value="1"/>
</dbReference>
<dbReference type="GO" id="GO:0004792">
    <property type="term" value="F:thiosulfate-cyanide sulfurtransferase activity"/>
    <property type="evidence" value="ECO:0007669"/>
    <property type="project" value="UniProtKB-EC"/>
</dbReference>
<dbReference type="PROSITE" id="PS51257">
    <property type="entry name" value="PROKAR_LIPOPROTEIN"/>
    <property type="match status" value="1"/>
</dbReference>